<reference evidence="3" key="2">
    <citation type="journal article" date="2008" name="Nucleic Acids Res.">
        <title>The rice annotation project database (RAP-DB): 2008 update.</title>
        <authorList>
            <consortium name="The rice annotation project (RAP)"/>
        </authorList>
    </citation>
    <scope>GENOME REANNOTATION</scope>
    <source>
        <strain evidence="3">cv. Nipponbare</strain>
    </source>
</reference>
<sequence length="28" mass="3228">MAMMTGAQRRDDGNHEDDGDHEPQRQMV</sequence>
<dbReference type="AlphaFoldDB" id="Q7XPD1"/>
<dbReference type="Proteomes" id="UP000000763">
    <property type="component" value="Chromosome 4"/>
</dbReference>
<dbReference type="EMBL" id="AL606689">
    <property type="protein sequence ID" value="CAE03666.3"/>
    <property type="molecule type" value="Genomic_DNA"/>
</dbReference>
<feature type="region of interest" description="Disordered" evidence="1">
    <location>
        <begin position="1"/>
        <end position="28"/>
    </location>
</feature>
<proteinExistence type="predicted"/>
<gene>
    <name evidence="2" type="primary">OSJNBa0042N22.8</name>
</gene>
<accession>Q7XPD1</accession>
<evidence type="ECO:0000256" key="1">
    <source>
        <dbReference type="SAM" id="MobiDB-lite"/>
    </source>
</evidence>
<evidence type="ECO:0000313" key="3">
    <source>
        <dbReference type="Proteomes" id="UP000000763"/>
    </source>
</evidence>
<protein>
    <submittedName>
        <fullName evidence="2">OSJNBa0042N22.8 protein</fullName>
    </submittedName>
</protein>
<reference evidence="3" key="1">
    <citation type="journal article" date="2005" name="Nature">
        <title>The map-based sequence of the rice genome.</title>
        <authorList>
            <consortium name="International rice genome sequencing project (IRGSP)"/>
            <person name="Matsumoto T."/>
            <person name="Wu J."/>
            <person name="Kanamori H."/>
            <person name="Katayose Y."/>
            <person name="Fujisawa M."/>
            <person name="Namiki N."/>
            <person name="Mizuno H."/>
            <person name="Yamamoto K."/>
            <person name="Antonio B.A."/>
            <person name="Baba T."/>
            <person name="Sakata K."/>
            <person name="Nagamura Y."/>
            <person name="Aoki H."/>
            <person name="Arikawa K."/>
            <person name="Arita K."/>
            <person name="Bito T."/>
            <person name="Chiden Y."/>
            <person name="Fujitsuka N."/>
            <person name="Fukunaka R."/>
            <person name="Hamada M."/>
            <person name="Harada C."/>
            <person name="Hayashi A."/>
            <person name="Hijishita S."/>
            <person name="Honda M."/>
            <person name="Hosokawa S."/>
            <person name="Ichikawa Y."/>
            <person name="Idonuma A."/>
            <person name="Iijima M."/>
            <person name="Ikeda M."/>
            <person name="Ikeno M."/>
            <person name="Ito K."/>
            <person name="Ito S."/>
            <person name="Ito T."/>
            <person name="Ito Y."/>
            <person name="Ito Y."/>
            <person name="Iwabuchi A."/>
            <person name="Kamiya K."/>
            <person name="Karasawa W."/>
            <person name="Kurita K."/>
            <person name="Katagiri S."/>
            <person name="Kikuta A."/>
            <person name="Kobayashi H."/>
            <person name="Kobayashi N."/>
            <person name="Machita K."/>
            <person name="Maehara T."/>
            <person name="Masukawa M."/>
            <person name="Mizubayashi T."/>
            <person name="Mukai Y."/>
            <person name="Nagasaki H."/>
            <person name="Nagata Y."/>
            <person name="Naito S."/>
            <person name="Nakashima M."/>
            <person name="Nakama Y."/>
            <person name="Nakamichi Y."/>
            <person name="Nakamura M."/>
            <person name="Meguro A."/>
            <person name="Negishi M."/>
            <person name="Ohta I."/>
            <person name="Ohta T."/>
            <person name="Okamoto M."/>
            <person name="Ono N."/>
            <person name="Saji S."/>
            <person name="Sakaguchi M."/>
            <person name="Sakai K."/>
            <person name="Shibata M."/>
            <person name="Shimokawa T."/>
            <person name="Song J."/>
            <person name="Takazaki Y."/>
            <person name="Terasawa K."/>
            <person name="Tsugane M."/>
            <person name="Tsuji K."/>
            <person name="Ueda S."/>
            <person name="Waki K."/>
            <person name="Yamagata H."/>
            <person name="Yamamoto M."/>
            <person name="Yamamoto S."/>
            <person name="Yamane H."/>
            <person name="Yoshiki S."/>
            <person name="Yoshihara R."/>
            <person name="Yukawa K."/>
            <person name="Zhong H."/>
            <person name="Yano M."/>
            <person name="Yuan Q."/>
            <person name="Ouyang S."/>
            <person name="Liu J."/>
            <person name="Jones K.M."/>
            <person name="Gansberger K."/>
            <person name="Moffat K."/>
            <person name="Hill J."/>
            <person name="Bera J."/>
            <person name="Fadrosh D."/>
            <person name="Jin S."/>
            <person name="Johri S."/>
            <person name="Kim M."/>
            <person name="Overton L."/>
            <person name="Reardon M."/>
            <person name="Tsitrin T."/>
            <person name="Vuong H."/>
            <person name="Weaver B."/>
            <person name="Ciecko A."/>
            <person name="Tallon L."/>
            <person name="Jackson J."/>
            <person name="Pai G."/>
            <person name="Aken S.V."/>
            <person name="Utterback T."/>
            <person name="Reidmuller S."/>
            <person name="Feldblyum T."/>
            <person name="Hsiao J."/>
            <person name="Zismann V."/>
            <person name="Iobst S."/>
            <person name="de Vazeille A.R."/>
            <person name="Buell C.R."/>
            <person name="Ying K."/>
            <person name="Li Y."/>
            <person name="Lu T."/>
            <person name="Huang Y."/>
            <person name="Zhao Q."/>
            <person name="Feng Q."/>
            <person name="Zhang L."/>
            <person name="Zhu J."/>
            <person name="Weng Q."/>
            <person name="Mu J."/>
            <person name="Lu Y."/>
            <person name="Fan D."/>
            <person name="Liu Y."/>
            <person name="Guan J."/>
            <person name="Zhang Y."/>
            <person name="Yu S."/>
            <person name="Liu X."/>
            <person name="Zhang Y."/>
            <person name="Hong G."/>
            <person name="Han B."/>
            <person name="Choisne N."/>
            <person name="Demange N."/>
            <person name="Orjeda G."/>
            <person name="Samain S."/>
            <person name="Cattolico L."/>
            <person name="Pelletier E."/>
            <person name="Couloux A."/>
            <person name="Segurens B."/>
            <person name="Wincker P."/>
            <person name="D'Hont A."/>
            <person name="Scarpelli C."/>
            <person name="Weissenbach J."/>
            <person name="Salanoubat M."/>
            <person name="Quetier F."/>
            <person name="Yu Y."/>
            <person name="Kim H.R."/>
            <person name="Rambo T."/>
            <person name="Currie J."/>
            <person name="Collura K."/>
            <person name="Luo M."/>
            <person name="Yang T."/>
            <person name="Ammiraju J.S.S."/>
            <person name="Engler F."/>
            <person name="Soderlund C."/>
            <person name="Wing R.A."/>
            <person name="Palmer L.E."/>
            <person name="de la Bastide M."/>
            <person name="Spiegel L."/>
            <person name="Nascimento L."/>
            <person name="Zutavern T."/>
            <person name="O'Shaughnessy A."/>
            <person name="Dike S."/>
            <person name="Dedhia N."/>
            <person name="Preston R."/>
            <person name="Balija V."/>
            <person name="McCombie W.R."/>
            <person name="Chow T."/>
            <person name="Chen H."/>
            <person name="Chung M."/>
            <person name="Chen C."/>
            <person name="Shaw J."/>
            <person name="Wu H."/>
            <person name="Hsiao K."/>
            <person name="Chao Y."/>
            <person name="Chu M."/>
            <person name="Cheng C."/>
            <person name="Hour A."/>
            <person name="Lee P."/>
            <person name="Lin S."/>
            <person name="Lin Y."/>
            <person name="Liou J."/>
            <person name="Liu S."/>
            <person name="Hsing Y."/>
            <person name="Raghuvanshi S."/>
            <person name="Mohanty A."/>
            <person name="Bharti A.K."/>
            <person name="Gaur A."/>
            <person name="Gupta V."/>
            <person name="Kumar D."/>
            <person name="Ravi V."/>
            <person name="Vij S."/>
            <person name="Kapur A."/>
            <person name="Khurana P."/>
            <person name="Khurana P."/>
            <person name="Khurana J.P."/>
            <person name="Tyagi A.K."/>
            <person name="Gaikwad K."/>
            <person name="Singh A."/>
            <person name="Dalal V."/>
            <person name="Srivastava S."/>
            <person name="Dixit A."/>
            <person name="Pal A.K."/>
            <person name="Ghazi I.A."/>
            <person name="Yadav M."/>
            <person name="Pandit A."/>
            <person name="Bhargava A."/>
            <person name="Sureshbabu K."/>
            <person name="Batra K."/>
            <person name="Sharma T.R."/>
            <person name="Mohapatra T."/>
            <person name="Singh N.K."/>
            <person name="Messing J."/>
            <person name="Nelson A.B."/>
            <person name="Fuks G."/>
            <person name="Kavchok S."/>
            <person name="Keizer G."/>
            <person name="Linton E."/>
            <person name="Llaca V."/>
            <person name="Song R."/>
            <person name="Tanyolac B."/>
            <person name="Young S."/>
            <person name="Ho-Il K."/>
            <person name="Hahn J.H."/>
            <person name="Sangsakoo G."/>
            <person name="Vanavichit A."/>
            <person name="de Mattos Luiz.A.T."/>
            <person name="Zimmer P.D."/>
            <person name="Malone G."/>
            <person name="Dellagostin O."/>
            <person name="de Oliveira A.C."/>
            <person name="Bevan M."/>
            <person name="Bancroft I."/>
            <person name="Minx P."/>
            <person name="Cordum H."/>
            <person name="Wilson R."/>
            <person name="Cheng Z."/>
            <person name="Jin W."/>
            <person name="Jiang J."/>
            <person name="Leong S.A."/>
            <person name="Iwama H."/>
            <person name="Gojobori T."/>
            <person name="Itoh T."/>
            <person name="Niimura Y."/>
            <person name="Fujii Y."/>
            <person name="Habara T."/>
            <person name="Sakai H."/>
            <person name="Sato Y."/>
            <person name="Wilson G."/>
            <person name="Kumar K."/>
            <person name="McCouch S."/>
            <person name="Juretic N."/>
            <person name="Hoen D."/>
            <person name="Wright S."/>
            <person name="Bruskiewich R."/>
            <person name="Bureau T."/>
            <person name="Miyao A."/>
            <person name="Hirochika H."/>
            <person name="Nishikawa T."/>
            <person name="Kadowaki K."/>
            <person name="Sugiura M."/>
            <person name="Burr B."/>
            <person name="Sasaki T."/>
        </authorList>
    </citation>
    <scope>NUCLEOTIDE SEQUENCE [LARGE SCALE GENOMIC DNA]</scope>
    <source>
        <strain evidence="3">cv. Nipponbare</strain>
    </source>
</reference>
<feature type="compositionally biased region" description="Basic and acidic residues" evidence="1">
    <location>
        <begin position="8"/>
        <end position="28"/>
    </location>
</feature>
<organism evidence="2 3">
    <name type="scientific">Oryza sativa subsp. japonica</name>
    <name type="common">Rice</name>
    <dbReference type="NCBI Taxonomy" id="39947"/>
    <lineage>
        <taxon>Eukaryota</taxon>
        <taxon>Viridiplantae</taxon>
        <taxon>Streptophyta</taxon>
        <taxon>Embryophyta</taxon>
        <taxon>Tracheophyta</taxon>
        <taxon>Spermatophyta</taxon>
        <taxon>Magnoliopsida</taxon>
        <taxon>Liliopsida</taxon>
        <taxon>Poales</taxon>
        <taxon>Poaceae</taxon>
        <taxon>BOP clade</taxon>
        <taxon>Oryzoideae</taxon>
        <taxon>Oryzeae</taxon>
        <taxon>Oryzinae</taxon>
        <taxon>Oryza</taxon>
        <taxon>Oryza sativa</taxon>
    </lineage>
</organism>
<evidence type="ECO:0000313" key="2">
    <source>
        <dbReference type="EMBL" id="CAE03666.3"/>
    </source>
</evidence>
<name>Q7XPD1_ORYSJ</name>